<keyword evidence="2" id="KW-1185">Reference proteome</keyword>
<dbReference type="EMBL" id="RWGY01000004">
    <property type="protein sequence ID" value="TVU48320.1"/>
    <property type="molecule type" value="Genomic_DNA"/>
</dbReference>
<protein>
    <submittedName>
        <fullName evidence="1">Uncharacterized protein</fullName>
    </submittedName>
</protein>
<name>A0A5J9WLS3_9POAL</name>
<organism evidence="1 2">
    <name type="scientific">Eragrostis curvula</name>
    <name type="common">weeping love grass</name>
    <dbReference type="NCBI Taxonomy" id="38414"/>
    <lineage>
        <taxon>Eukaryota</taxon>
        <taxon>Viridiplantae</taxon>
        <taxon>Streptophyta</taxon>
        <taxon>Embryophyta</taxon>
        <taxon>Tracheophyta</taxon>
        <taxon>Spermatophyta</taxon>
        <taxon>Magnoliopsida</taxon>
        <taxon>Liliopsida</taxon>
        <taxon>Poales</taxon>
        <taxon>Poaceae</taxon>
        <taxon>PACMAD clade</taxon>
        <taxon>Chloridoideae</taxon>
        <taxon>Eragrostideae</taxon>
        <taxon>Eragrostidinae</taxon>
        <taxon>Eragrostis</taxon>
    </lineage>
</organism>
<evidence type="ECO:0000313" key="1">
    <source>
        <dbReference type="EMBL" id="TVU48320.1"/>
    </source>
</evidence>
<sequence length="175" mass="18913">LPREKATSLCRRGLPDVEDHPLAAGWRAYAPEEEERDPAVDSAHCRRRSGSTAVVQHAPHPISMDGGDSSTSTVPLDLTNVIMNAEDGLHYIKRCLSPILVSSPTSDAGKGFGMMATNFLLLFCSLVTNGIHVVEQLRPVNCMVFSVSFIDGNSLLSSLFVEEGFYVVNQAPLIG</sequence>
<evidence type="ECO:0000313" key="2">
    <source>
        <dbReference type="Proteomes" id="UP000324897"/>
    </source>
</evidence>
<reference evidence="1 2" key="1">
    <citation type="journal article" date="2019" name="Sci. Rep.">
        <title>A high-quality genome of Eragrostis curvula grass provides insights into Poaceae evolution and supports new strategies to enhance forage quality.</title>
        <authorList>
            <person name="Carballo J."/>
            <person name="Santos B.A.C.M."/>
            <person name="Zappacosta D."/>
            <person name="Garbus I."/>
            <person name="Selva J.P."/>
            <person name="Gallo C.A."/>
            <person name="Diaz A."/>
            <person name="Albertini E."/>
            <person name="Caccamo M."/>
            <person name="Echenique V."/>
        </authorList>
    </citation>
    <scope>NUCLEOTIDE SEQUENCE [LARGE SCALE GENOMIC DNA]</scope>
    <source>
        <strain evidence="2">cv. Victoria</strain>
        <tissue evidence="1">Leaf</tissue>
    </source>
</reference>
<gene>
    <name evidence="1" type="ORF">EJB05_07953</name>
</gene>
<dbReference type="Proteomes" id="UP000324897">
    <property type="component" value="Chromosome 5"/>
</dbReference>
<accession>A0A5J9WLS3</accession>
<proteinExistence type="predicted"/>
<feature type="non-terminal residue" evidence="1">
    <location>
        <position position="1"/>
    </location>
</feature>
<dbReference type="AlphaFoldDB" id="A0A5J9WLS3"/>
<comment type="caution">
    <text evidence="1">The sequence shown here is derived from an EMBL/GenBank/DDBJ whole genome shotgun (WGS) entry which is preliminary data.</text>
</comment>